<evidence type="ECO:0000313" key="2">
    <source>
        <dbReference type="EMBL" id="OQV18333.1"/>
    </source>
</evidence>
<evidence type="ECO:0000256" key="1">
    <source>
        <dbReference type="SAM" id="Phobius"/>
    </source>
</evidence>
<organism evidence="2 3">
    <name type="scientific">Hypsibius exemplaris</name>
    <name type="common">Freshwater tardigrade</name>
    <dbReference type="NCBI Taxonomy" id="2072580"/>
    <lineage>
        <taxon>Eukaryota</taxon>
        <taxon>Metazoa</taxon>
        <taxon>Ecdysozoa</taxon>
        <taxon>Tardigrada</taxon>
        <taxon>Eutardigrada</taxon>
        <taxon>Parachela</taxon>
        <taxon>Hypsibioidea</taxon>
        <taxon>Hypsibiidae</taxon>
        <taxon>Hypsibius</taxon>
    </lineage>
</organism>
<reference evidence="3" key="1">
    <citation type="submission" date="2017-01" db="EMBL/GenBank/DDBJ databases">
        <title>Comparative genomics of anhydrobiosis in the tardigrade Hypsibius dujardini.</title>
        <authorList>
            <person name="Yoshida Y."/>
            <person name="Koutsovoulos G."/>
            <person name="Laetsch D."/>
            <person name="Stevens L."/>
            <person name="Kumar S."/>
            <person name="Horikawa D."/>
            <person name="Ishino K."/>
            <person name="Komine S."/>
            <person name="Tomita M."/>
            <person name="Blaxter M."/>
            <person name="Arakawa K."/>
        </authorList>
    </citation>
    <scope>NUCLEOTIDE SEQUENCE [LARGE SCALE GENOMIC DNA]</scope>
    <source>
        <strain evidence="3">Z151</strain>
    </source>
</reference>
<evidence type="ECO:0000313" key="3">
    <source>
        <dbReference type="Proteomes" id="UP000192578"/>
    </source>
</evidence>
<keyword evidence="1" id="KW-0472">Membrane</keyword>
<dbReference type="Proteomes" id="UP000192578">
    <property type="component" value="Unassembled WGS sequence"/>
</dbReference>
<name>A0A1W0WT60_HYPEX</name>
<protein>
    <submittedName>
        <fullName evidence="2">Uncharacterized protein</fullName>
    </submittedName>
</protein>
<feature type="transmembrane region" description="Helical" evidence="1">
    <location>
        <begin position="220"/>
        <end position="244"/>
    </location>
</feature>
<gene>
    <name evidence="2" type="ORF">BV898_07536</name>
</gene>
<sequence length="246" mass="25601">MIRPGSIASSATVDDSTLYLNIPASVPGGVNASQTAEAQNLPVVPFSDENNSRIDFVVQGNSFTGSDRSHGTLVVHTNQASNLTESCIVSGSYPETFAEVTVSVSTADQEPRTDSRMAITSASMTKPLMPKMPVNMGSLGQAVSSIGLISKPLEVPEIRTDVSPLTDAPNGVVTTLIVFETEAQSSEVSSMSTTDSSVIPLLGPTPDIAVLSSVQRGNGLPLGAVVGISFAVLFVVLCLGHLYYGR</sequence>
<keyword evidence="1" id="KW-0812">Transmembrane</keyword>
<dbReference type="EMBL" id="MTYJ01000050">
    <property type="protein sequence ID" value="OQV18333.1"/>
    <property type="molecule type" value="Genomic_DNA"/>
</dbReference>
<accession>A0A1W0WT60</accession>
<keyword evidence="1" id="KW-1133">Transmembrane helix</keyword>
<comment type="caution">
    <text evidence="2">The sequence shown here is derived from an EMBL/GenBank/DDBJ whole genome shotgun (WGS) entry which is preliminary data.</text>
</comment>
<dbReference type="AlphaFoldDB" id="A0A1W0WT60"/>
<keyword evidence="3" id="KW-1185">Reference proteome</keyword>
<proteinExistence type="predicted"/>